<feature type="compositionally biased region" description="Low complexity" evidence="1">
    <location>
        <begin position="17"/>
        <end position="32"/>
    </location>
</feature>
<accession>A0A3D4SY33</accession>
<feature type="transmembrane region" description="Helical" evidence="2">
    <location>
        <begin position="193"/>
        <end position="213"/>
    </location>
</feature>
<keyword evidence="2" id="KW-0472">Membrane</keyword>
<dbReference type="STRING" id="863239.GCA_000213935_00379"/>
<evidence type="ECO:0000256" key="1">
    <source>
        <dbReference type="SAM" id="MobiDB-lite"/>
    </source>
</evidence>
<feature type="transmembrane region" description="Helical" evidence="2">
    <location>
        <begin position="340"/>
        <end position="356"/>
    </location>
</feature>
<feature type="transmembrane region" description="Helical" evidence="2">
    <location>
        <begin position="39"/>
        <end position="59"/>
    </location>
</feature>
<organism evidence="3 4">
    <name type="scientific">Corynebacterium nuruki</name>
    <dbReference type="NCBI Taxonomy" id="1032851"/>
    <lineage>
        <taxon>Bacteria</taxon>
        <taxon>Bacillati</taxon>
        <taxon>Actinomycetota</taxon>
        <taxon>Actinomycetes</taxon>
        <taxon>Mycobacteriales</taxon>
        <taxon>Corynebacteriaceae</taxon>
        <taxon>Corynebacterium</taxon>
    </lineage>
</organism>
<keyword evidence="2" id="KW-1133">Transmembrane helix</keyword>
<feature type="transmembrane region" description="Helical" evidence="2">
    <location>
        <begin position="225"/>
        <end position="244"/>
    </location>
</feature>
<proteinExistence type="predicted"/>
<comment type="caution">
    <text evidence="3">The sequence shown here is derived from an EMBL/GenBank/DDBJ whole genome shotgun (WGS) entry which is preliminary data.</text>
</comment>
<feature type="transmembrane region" description="Helical" evidence="2">
    <location>
        <begin position="362"/>
        <end position="377"/>
    </location>
</feature>
<feature type="transmembrane region" description="Helical" evidence="2">
    <location>
        <begin position="421"/>
        <end position="442"/>
    </location>
</feature>
<feature type="transmembrane region" description="Helical" evidence="2">
    <location>
        <begin position="143"/>
        <end position="162"/>
    </location>
</feature>
<feature type="region of interest" description="Disordered" evidence="1">
    <location>
        <begin position="446"/>
        <end position="468"/>
    </location>
</feature>
<keyword evidence="2" id="KW-0812">Transmembrane</keyword>
<feature type="region of interest" description="Disordered" evidence="1">
    <location>
        <begin position="1"/>
        <end position="32"/>
    </location>
</feature>
<sequence length="468" mass="49644">MPALGHGARPVDCDGVTLPRRSPRSTRPARSTQSAQSQLPLFWLVWLVAHAIPVVWIVVGHTSTGDVHYYRSGVSGAVTDAMTEYPEVGTWPAVFVNAVTDLVGGGQDTFVTVFIGLCVLLSALFTGWLLSEGSFRHGHGARARTAAWFWVGFIAFSGPIAVTRLDLFPGVTVAWYAACLIAGSSRVRTAGTALLAVATMMKLWPGVLAAGLVGGLRRRSTWLRVGGFVAALAVLCALVALLAGPDRLTSPLTYQSDRGLQAESILATPAMVAAAVTGTDAAGTSRWSIGYAASKSYEIEGPGVEALTTVSTVLMAAMILFALGWAVTRLIRDDWSRERALAFSAAMIMLVIVTNKVFSPQYLTWIAPLTAVALLAYRRRIVSVIAVELLVTAALTTVVYPSLYDWIIAVPPSPGPTMVLLLRNAMVLVLTVTCLWWCVTAGRGTGDRAGRRGQSASTSATARPVSAT</sequence>
<reference evidence="3 4" key="1">
    <citation type="journal article" date="2018" name="Nat. Biotechnol.">
        <title>A standardized bacterial taxonomy based on genome phylogeny substantially revises the tree of life.</title>
        <authorList>
            <person name="Parks D.H."/>
            <person name="Chuvochina M."/>
            <person name="Waite D.W."/>
            <person name="Rinke C."/>
            <person name="Skarshewski A."/>
            <person name="Chaumeil P.A."/>
            <person name="Hugenholtz P."/>
        </authorList>
    </citation>
    <scope>NUCLEOTIDE SEQUENCE [LARGE SCALE GENOMIC DNA]</scope>
    <source>
        <strain evidence="3">UBA11247</strain>
    </source>
</reference>
<protein>
    <recommendedName>
        <fullName evidence="5">DUF2029 domain-containing protein</fullName>
    </recommendedName>
</protein>
<gene>
    <name evidence="3" type="ORF">DIW82_05110</name>
</gene>
<feature type="transmembrane region" description="Helical" evidence="2">
    <location>
        <begin position="389"/>
        <end position="409"/>
    </location>
</feature>
<evidence type="ECO:0000256" key="2">
    <source>
        <dbReference type="SAM" id="Phobius"/>
    </source>
</evidence>
<feature type="transmembrane region" description="Helical" evidence="2">
    <location>
        <begin position="110"/>
        <end position="131"/>
    </location>
</feature>
<dbReference type="EMBL" id="DQID01000142">
    <property type="protein sequence ID" value="HCT14179.1"/>
    <property type="molecule type" value="Genomic_DNA"/>
</dbReference>
<name>A0A3D4SY33_9CORY</name>
<evidence type="ECO:0000313" key="4">
    <source>
        <dbReference type="Proteomes" id="UP000261739"/>
    </source>
</evidence>
<feature type="compositionally biased region" description="Polar residues" evidence="1">
    <location>
        <begin position="454"/>
        <end position="468"/>
    </location>
</feature>
<evidence type="ECO:0008006" key="5">
    <source>
        <dbReference type="Google" id="ProtNLM"/>
    </source>
</evidence>
<dbReference type="Proteomes" id="UP000261739">
    <property type="component" value="Unassembled WGS sequence"/>
</dbReference>
<evidence type="ECO:0000313" key="3">
    <source>
        <dbReference type="EMBL" id="HCT14179.1"/>
    </source>
</evidence>
<dbReference type="AlphaFoldDB" id="A0A3D4SY33"/>
<feature type="transmembrane region" description="Helical" evidence="2">
    <location>
        <begin position="306"/>
        <end position="328"/>
    </location>
</feature>